<organism evidence="2 3">
    <name type="scientific">Halopseudomonas oceani</name>
    <dbReference type="NCBI Taxonomy" id="1708783"/>
    <lineage>
        <taxon>Bacteria</taxon>
        <taxon>Pseudomonadati</taxon>
        <taxon>Pseudomonadota</taxon>
        <taxon>Gammaproteobacteria</taxon>
        <taxon>Pseudomonadales</taxon>
        <taxon>Pseudomonadaceae</taxon>
        <taxon>Halopseudomonas</taxon>
    </lineage>
</organism>
<dbReference type="Pfam" id="PF04383">
    <property type="entry name" value="KilA-N"/>
    <property type="match status" value="1"/>
</dbReference>
<dbReference type="InterPro" id="IPR017880">
    <property type="entry name" value="KilA_N"/>
</dbReference>
<dbReference type="AlphaFoldDB" id="A0A2P4EQ66"/>
<reference evidence="2 3" key="1">
    <citation type="submission" date="2018-01" db="EMBL/GenBank/DDBJ databases">
        <title>Draft genome of the type strain Pseudomonas oceani DSM 100277 isolated from the deep water in Okinawa trough, northwestern Pacific Ocean.</title>
        <authorList>
            <person name="Gomila M."/>
            <person name="Mulet M."/>
            <person name="Garcia-Valdes E."/>
            <person name="Lalucat J."/>
        </authorList>
    </citation>
    <scope>NUCLEOTIDE SEQUENCE [LARGE SCALE GENOMIC DNA]</scope>
    <source>
        <strain evidence="2 3">DSM 100277</strain>
    </source>
</reference>
<dbReference type="PROSITE" id="PS51301">
    <property type="entry name" value="KILA_N"/>
    <property type="match status" value="1"/>
</dbReference>
<dbReference type="Proteomes" id="UP000243451">
    <property type="component" value="Unassembled WGS sequence"/>
</dbReference>
<dbReference type="EMBL" id="PPSK01000049">
    <property type="protein sequence ID" value="POB00745.1"/>
    <property type="molecule type" value="Genomic_DNA"/>
</dbReference>
<dbReference type="SMART" id="SM01252">
    <property type="entry name" value="KilA-N"/>
    <property type="match status" value="1"/>
</dbReference>
<dbReference type="OrthoDB" id="6966367at2"/>
<evidence type="ECO:0000313" key="2">
    <source>
        <dbReference type="EMBL" id="POB00745.1"/>
    </source>
</evidence>
<protein>
    <recommendedName>
        <fullName evidence="1">KilA-N domain-containing protein</fullName>
    </recommendedName>
</protein>
<keyword evidence="3" id="KW-1185">Reference proteome</keyword>
<feature type="domain" description="KilA-N" evidence="1">
    <location>
        <begin position="1"/>
        <end position="80"/>
    </location>
</feature>
<evidence type="ECO:0000259" key="1">
    <source>
        <dbReference type="PROSITE" id="PS51301"/>
    </source>
</evidence>
<comment type="caution">
    <text evidence="2">The sequence shown here is derived from an EMBL/GenBank/DDBJ whole genome shotgun (WGS) entry which is preliminary data.</text>
</comment>
<gene>
    <name evidence="2" type="ORF">C1949_19130</name>
</gene>
<dbReference type="InterPro" id="IPR018004">
    <property type="entry name" value="KilA/APSES_HTH"/>
</dbReference>
<accession>A0A2P4EQ66</accession>
<name>A0A2P4EQ66_9GAMM</name>
<sequence>MTKAAEAFGKDLSNFMRSPDALEYIEALSQTVDSTDCPVVQAFRGGRTPGTWGHPKLAVFFARWLDVKFAVFCDMVIDDILNKKAELT</sequence>
<evidence type="ECO:0000313" key="3">
    <source>
        <dbReference type="Proteomes" id="UP000243451"/>
    </source>
</evidence>
<proteinExistence type="predicted"/>